<reference evidence="2" key="1">
    <citation type="submission" date="2016-06" db="EMBL/GenBank/DDBJ databases">
        <title>Parallel loss of symbiosis genes in relatives of nitrogen-fixing non-legume Parasponia.</title>
        <authorList>
            <person name="Van Velzen R."/>
            <person name="Holmer R."/>
            <person name="Bu F."/>
            <person name="Rutten L."/>
            <person name="Van Zeijl A."/>
            <person name="Liu W."/>
            <person name="Santuari L."/>
            <person name="Cao Q."/>
            <person name="Sharma T."/>
            <person name="Shen D."/>
            <person name="Roswanjaya Y."/>
            <person name="Wardhani T."/>
            <person name="Kalhor M.S."/>
            <person name="Jansen J."/>
            <person name="Van den Hoogen J."/>
            <person name="Gungor B."/>
            <person name="Hartog M."/>
            <person name="Hontelez J."/>
            <person name="Verver J."/>
            <person name="Yang W.-C."/>
            <person name="Schijlen E."/>
            <person name="Repin R."/>
            <person name="Schilthuizen M."/>
            <person name="Schranz E."/>
            <person name="Heidstra R."/>
            <person name="Miyata K."/>
            <person name="Fedorova E."/>
            <person name="Kohlen W."/>
            <person name="Bisseling T."/>
            <person name="Smit S."/>
            <person name="Geurts R."/>
        </authorList>
    </citation>
    <scope>NUCLEOTIDE SEQUENCE [LARGE SCALE GENOMIC DNA]</scope>
    <source>
        <strain evidence="2">cv. WU1-14</strain>
    </source>
</reference>
<comment type="caution">
    <text evidence="1">The sequence shown here is derived from an EMBL/GenBank/DDBJ whole genome shotgun (WGS) entry which is preliminary data.</text>
</comment>
<protein>
    <submittedName>
        <fullName evidence="1">Uncharacterized protein</fullName>
    </submittedName>
</protein>
<proteinExistence type="predicted"/>
<name>A0A2P5DUR5_PARAD</name>
<dbReference type="Proteomes" id="UP000237105">
    <property type="component" value="Unassembled WGS sequence"/>
</dbReference>
<sequence>MDASLERMNLLTASENESSNYIEIDMLLDFIEFANKVAEDILEDDGAEIQDIMNNLTPR</sequence>
<keyword evidence="2" id="KW-1185">Reference proteome</keyword>
<organism evidence="1 2">
    <name type="scientific">Parasponia andersonii</name>
    <name type="common">Sponia andersonii</name>
    <dbReference type="NCBI Taxonomy" id="3476"/>
    <lineage>
        <taxon>Eukaryota</taxon>
        <taxon>Viridiplantae</taxon>
        <taxon>Streptophyta</taxon>
        <taxon>Embryophyta</taxon>
        <taxon>Tracheophyta</taxon>
        <taxon>Spermatophyta</taxon>
        <taxon>Magnoliopsida</taxon>
        <taxon>eudicotyledons</taxon>
        <taxon>Gunneridae</taxon>
        <taxon>Pentapetalae</taxon>
        <taxon>rosids</taxon>
        <taxon>fabids</taxon>
        <taxon>Rosales</taxon>
        <taxon>Cannabaceae</taxon>
        <taxon>Parasponia</taxon>
    </lineage>
</organism>
<gene>
    <name evidence="1" type="ORF">PanWU01x14_030430</name>
</gene>
<evidence type="ECO:0000313" key="2">
    <source>
        <dbReference type="Proteomes" id="UP000237105"/>
    </source>
</evidence>
<accession>A0A2P5DUR5</accession>
<evidence type="ECO:0000313" key="1">
    <source>
        <dbReference type="EMBL" id="PON77034.1"/>
    </source>
</evidence>
<dbReference type="AlphaFoldDB" id="A0A2P5DUR5"/>
<dbReference type="EMBL" id="JXTB01000015">
    <property type="protein sequence ID" value="PON77034.1"/>
    <property type="molecule type" value="Genomic_DNA"/>
</dbReference>